<accession>A0A9E7R6I1</accession>
<dbReference type="PROSITE" id="PS51257">
    <property type="entry name" value="PROKAR_LIPOPROTEIN"/>
    <property type="match status" value="1"/>
</dbReference>
<dbReference type="EMBL" id="CP104003">
    <property type="protein sequence ID" value="UWM56109.1"/>
    <property type="molecule type" value="Genomic_DNA"/>
</dbReference>
<dbReference type="Proteomes" id="UP001057580">
    <property type="component" value="Chromosome"/>
</dbReference>
<reference evidence="1" key="1">
    <citation type="submission" date="2022-09" db="EMBL/GenBank/DDBJ databases">
        <title>Diverse halophilic archaea isolated from saline environments.</title>
        <authorList>
            <person name="Cui H.-L."/>
        </authorList>
    </citation>
    <scope>NUCLEOTIDE SEQUENCE</scope>
    <source>
        <strain evidence="1">ZS-35-S2</strain>
    </source>
</reference>
<dbReference type="KEGG" id="ssai:N0B31_07400"/>
<dbReference type="Pfam" id="PF26515">
    <property type="entry name" value="Ig_halo_2"/>
    <property type="match status" value="1"/>
</dbReference>
<dbReference type="InterPro" id="IPR058994">
    <property type="entry name" value="Ig-containing_halobact"/>
</dbReference>
<evidence type="ECO:0000313" key="2">
    <source>
        <dbReference type="Proteomes" id="UP001057580"/>
    </source>
</evidence>
<proteinExistence type="predicted"/>
<dbReference type="GeneID" id="74942236"/>
<dbReference type="RefSeq" id="WP_260595229.1">
    <property type="nucleotide sequence ID" value="NZ_CP104003.1"/>
</dbReference>
<protein>
    <recommendedName>
        <fullName evidence="3">Lipoprotein</fullName>
    </recommendedName>
</protein>
<sequence length="184" mass="19079">MTPRSHSLALVACLLLAGCAGPFATPTPTTTPPPDIEVTLANEGNATYTLAYWTIEGPVDSVTEVTTLGETRVVDNLTGTAGARLFRPDDVTEVRWPAAADQEGRFTLPPGSSVSGPVEDPAPGTTVLFLVRTEDRVQAWGTADCGPDDALTLVDVRWSEAGAGLGIGCEGLGDGGTPDERTGR</sequence>
<evidence type="ECO:0008006" key="3">
    <source>
        <dbReference type="Google" id="ProtNLM"/>
    </source>
</evidence>
<organism evidence="1 2">
    <name type="scientific">Salinirubellus salinus</name>
    <dbReference type="NCBI Taxonomy" id="1364945"/>
    <lineage>
        <taxon>Archaea</taxon>
        <taxon>Methanobacteriati</taxon>
        <taxon>Methanobacteriota</taxon>
        <taxon>Stenosarchaea group</taxon>
        <taxon>Halobacteria</taxon>
        <taxon>Halobacteriales</taxon>
        <taxon>Natronomonadaceae</taxon>
        <taxon>Salinirubellus</taxon>
    </lineage>
</organism>
<name>A0A9E7R6I1_9EURY</name>
<evidence type="ECO:0000313" key="1">
    <source>
        <dbReference type="EMBL" id="UWM56109.1"/>
    </source>
</evidence>
<gene>
    <name evidence="1" type="ORF">N0B31_07400</name>
</gene>
<keyword evidence="2" id="KW-1185">Reference proteome</keyword>
<dbReference type="AlphaFoldDB" id="A0A9E7R6I1"/>